<protein>
    <submittedName>
        <fullName evidence="1">Uncharacterized protein</fullName>
    </submittedName>
</protein>
<organism evidence="1 2">
    <name type="scientific">Toxocara canis</name>
    <name type="common">Canine roundworm</name>
    <dbReference type="NCBI Taxonomy" id="6265"/>
    <lineage>
        <taxon>Eukaryota</taxon>
        <taxon>Metazoa</taxon>
        <taxon>Ecdysozoa</taxon>
        <taxon>Nematoda</taxon>
        <taxon>Chromadorea</taxon>
        <taxon>Rhabditida</taxon>
        <taxon>Spirurina</taxon>
        <taxon>Ascaridomorpha</taxon>
        <taxon>Ascaridoidea</taxon>
        <taxon>Toxocaridae</taxon>
        <taxon>Toxocara</taxon>
    </lineage>
</organism>
<evidence type="ECO:0000313" key="1">
    <source>
        <dbReference type="EMBL" id="KHN85158.1"/>
    </source>
</evidence>
<keyword evidence="2" id="KW-1185">Reference proteome</keyword>
<name>A0A0B2VU03_TOXCA</name>
<reference evidence="1 2" key="1">
    <citation type="submission" date="2014-11" db="EMBL/GenBank/DDBJ databases">
        <title>Genetic blueprint of the zoonotic pathogen Toxocara canis.</title>
        <authorList>
            <person name="Zhu X.-Q."/>
            <person name="Korhonen P.K."/>
            <person name="Cai H."/>
            <person name="Young N.D."/>
            <person name="Nejsum P."/>
            <person name="von Samson-Himmelstjerna G."/>
            <person name="Boag P.R."/>
            <person name="Tan P."/>
            <person name="Li Q."/>
            <person name="Min J."/>
            <person name="Yang Y."/>
            <person name="Wang X."/>
            <person name="Fang X."/>
            <person name="Hall R.S."/>
            <person name="Hofmann A."/>
            <person name="Sternberg P.W."/>
            <person name="Jex A.R."/>
            <person name="Gasser R.B."/>
        </authorList>
    </citation>
    <scope>NUCLEOTIDE SEQUENCE [LARGE SCALE GENOMIC DNA]</scope>
    <source>
        <strain evidence="1">PN_DK_2014</strain>
    </source>
</reference>
<dbReference type="Proteomes" id="UP000031036">
    <property type="component" value="Unassembled WGS sequence"/>
</dbReference>
<sequence length="103" mass="11795">MFHVLGYSLIAKQSNILTKNVVVLLVKVCSEKLVKVIVGKARTYFMKTAVYLAFREALMSRGRLNLLRKSEVWGLKRNSGAREEDKVEEVTIFKENEQVALYS</sequence>
<dbReference type="AlphaFoldDB" id="A0A0B2VU03"/>
<gene>
    <name evidence="1" type="ORF">Tcan_08484</name>
</gene>
<evidence type="ECO:0000313" key="2">
    <source>
        <dbReference type="Proteomes" id="UP000031036"/>
    </source>
</evidence>
<accession>A0A0B2VU03</accession>
<dbReference type="EMBL" id="JPKZ01000850">
    <property type="protein sequence ID" value="KHN85158.1"/>
    <property type="molecule type" value="Genomic_DNA"/>
</dbReference>
<comment type="caution">
    <text evidence="1">The sequence shown here is derived from an EMBL/GenBank/DDBJ whole genome shotgun (WGS) entry which is preliminary data.</text>
</comment>
<proteinExistence type="predicted"/>